<accession>A0A0D2NWT4</accession>
<proteinExistence type="predicted"/>
<dbReference type="AlphaFoldDB" id="A0A0D2NWT4"/>
<dbReference type="EMBL" id="KN817562">
    <property type="protein sequence ID" value="KJA20961.1"/>
    <property type="molecule type" value="Genomic_DNA"/>
</dbReference>
<gene>
    <name evidence="1" type="ORF">HYPSUDRAFT_203351</name>
</gene>
<dbReference type="Proteomes" id="UP000054270">
    <property type="component" value="Unassembled WGS sequence"/>
</dbReference>
<keyword evidence="2" id="KW-1185">Reference proteome</keyword>
<evidence type="ECO:0000313" key="2">
    <source>
        <dbReference type="Proteomes" id="UP000054270"/>
    </source>
</evidence>
<sequence length="75" mass="8105">MPPITPITITRTQTQMRVSDADDVNFMMHSPTPDSSAPSVSNPMRILQILNMRAAALRFRRVSGVVFTMGGGGDG</sequence>
<name>A0A0D2NWT4_HYPSF</name>
<reference evidence="2" key="1">
    <citation type="submission" date="2014-04" db="EMBL/GenBank/DDBJ databases">
        <title>Evolutionary Origins and Diversification of the Mycorrhizal Mutualists.</title>
        <authorList>
            <consortium name="DOE Joint Genome Institute"/>
            <consortium name="Mycorrhizal Genomics Consortium"/>
            <person name="Kohler A."/>
            <person name="Kuo A."/>
            <person name="Nagy L.G."/>
            <person name="Floudas D."/>
            <person name="Copeland A."/>
            <person name="Barry K.W."/>
            <person name="Cichocki N."/>
            <person name="Veneault-Fourrey C."/>
            <person name="LaButti K."/>
            <person name="Lindquist E.A."/>
            <person name="Lipzen A."/>
            <person name="Lundell T."/>
            <person name="Morin E."/>
            <person name="Murat C."/>
            <person name="Riley R."/>
            <person name="Ohm R."/>
            <person name="Sun H."/>
            <person name="Tunlid A."/>
            <person name="Henrissat B."/>
            <person name="Grigoriev I.V."/>
            <person name="Hibbett D.S."/>
            <person name="Martin F."/>
        </authorList>
    </citation>
    <scope>NUCLEOTIDE SEQUENCE [LARGE SCALE GENOMIC DNA]</scope>
    <source>
        <strain evidence="2">FD-334 SS-4</strain>
    </source>
</reference>
<evidence type="ECO:0000313" key="1">
    <source>
        <dbReference type="EMBL" id="KJA20961.1"/>
    </source>
</evidence>
<protein>
    <submittedName>
        <fullName evidence="1">Uncharacterized protein</fullName>
    </submittedName>
</protein>
<organism evidence="1 2">
    <name type="scientific">Hypholoma sublateritium (strain FD-334 SS-4)</name>
    <dbReference type="NCBI Taxonomy" id="945553"/>
    <lineage>
        <taxon>Eukaryota</taxon>
        <taxon>Fungi</taxon>
        <taxon>Dikarya</taxon>
        <taxon>Basidiomycota</taxon>
        <taxon>Agaricomycotina</taxon>
        <taxon>Agaricomycetes</taxon>
        <taxon>Agaricomycetidae</taxon>
        <taxon>Agaricales</taxon>
        <taxon>Agaricineae</taxon>
        <taxon>Strophariaceae</taxon>
        <taxon>Hypholoma</taxon>
    </lineage>
</organism>